<dbReference type="InterPro" id="IPR036249">
    <property type="entry name" value="Thioredoxin-like_sf"/>
</dbReference>
<sequence>MARQAAARGAGSAHSPVVVELYTSQGCSACPPADKLMEQLAGRDDVLPLALHVDYWDYLGWKDDFADPGFTARQKAYASAHGKRMIYTPQMVVDGTTFVKGARPMALAENIARAMTLPQHYSLSVRKLDNGHYEVQAQALGQDRPKGGLVLELVHYMPRQQVKILRGENAGTELQYVNVVTYWKTLTDWDGTQPLKIEVTPQKDMPGAVLLQRDGMGAIEAAARLR</sequence>
<evidence type="ECO:0000313" key="2">
    <source>
        <dbReference type="Proteomes" id="UP000477911"/>
    </source>
</evidence>
<comment type="caution">
    <text evidence="1">The sequence shown here is derived from an EMBL/GenBank/DDBJ whole genome shotgun (WGS) entry which is preliminary data.</text>
</comment>
<keyword evidence="2" id="KW-1185">Reference proteome</keyword>
<organism evidence="1 2">
    <name type="scientific">Pseudooceanicola albus</name>
    <dbReference type="NCBI Taxonomy" id="2692189"/>
    <lineage>
        <taxon>Bacteria</taxon>
        <taxon>Pseudomonadati</taxon>
        <taxon>Pseudomonadota</taxon>
        <taxon>Alphaproteobacteria</taxon>
        <taxon>Rhodobacterales</taxon>
        <taxon>Paracoccaceae</taxon>
        <taxon>Pseudooceanicola</taxon>
    </lineage>
</organism>
<name>A0A6L7FZF8_9RHOB</name>
<dbReference type="Pfam" id="PF06764">
    <property type="entry name" value="DUF1223"/>
    <property type="match status" value="1"/>
</dbReference>
<proteinExistence type="predicted"/>
<dbReference type="EMBL" id="WUMU01000003">
    <property type="protein sequence ID" value="MXN16812.1"/>
    <property type="molecule type" value="Genomic_DNA"/>
</dbReference>
<evidence type="ECO:0000313" key="1">
    <source>
        <dbReference type="EMBL" id="MXN16812.1"/>
    </source>
</evidence>
<protein>
    <submittedName>
        <fullName evidence="1">DUF1223 domain-containing protein</fullName>
    </submittedName>
</protein>
<accession>A0A6L7FZF8</accession>
<dbReference type="SUPFAM" id="SSF52833">
    <property type="entry name" value="Thioredoxin-like"/>
    <property type="match status" value="1"/>
</dbReference>
<dbReference type="PANTHER" id="PTHR36057:SF1">
    <property type="entry name" value="LIPOPROTEIN LIPID ATTACHMENT SITE-LIKE PROTEIN, PUTATIVE (DUF1223)-RELATED"/>
    <property type="match status" value="1"/>
</dbReference>
<dbReference type="InterPro" id="IPR010634">
    <property type="entry name" value="DUF1223"/>
</dbReference>
<dbReference type="Proteomes" id="UP000477911">
    <property type="component" value="Unassembled WGS sequence"/>
</dbReference>
<dbReference type="AlphaFoldDB" id="A0A6L7FZF8"/>
<dbReference type="PANTHER" id="PTHR36057">
    <property type="match status" value="1"/>
</dbReference>
<reference evidence="1 2" key="1">
    <citation type="submission" date="2019-12" db="EMBL/GenBank/DDBJ databases">
        <authorList>
            <person name="Li M."/>
        </authorList>
    </citation>
    <scope>NUCLEOTIDE SEQUENCE [LARGE SCALE GENOMIC DNA]</scope>
    <source>
        <strain evidence="1 2">GBMRC 2024</strain>
    </source>
</reference>
<gene>
    <name evidence="1" type="ORF">GR170_03115</name>
</gene>